<accession>A0A562WN38</accession>
<comment type="caution">
    <text evidence="1">The sequence shown here is derived from an EMBL/GenBank/DDBJ whole genome shotgun (WGS) entry which is preliminary data.</text>
</comment>
<dbReference type="Proteomes" id="UP000319728">
    <property type="component" value="Unassembled WGS sequence"/>
</dbReference>
<dbReference type="AlphaFoldDB" id="A0A562WN38"/>
<name>A0A562WN38_9ACTN</name>
<dbReference type="EMBL" id="VLLP01000001">
    <property type="protein sequence ID" value="TWJ31668.1"/>
    <property type="molecule type" value="Genomic_DNA"/>
</dbReference>
<organism evidence="1 2">
    <name type="scientific">Micromonospora sagamiensis</name>
    <dbReference type="NCBI Taxonomy" id="47875"/>
    <lineage>
        <taxon>Bacteria</taxon>
        <taxon>Bacillati</taxon>
        <taxon>Actinomycetota</taxon>
        <taxon>Actinomycetes</taxon>
        <taxon>Micromonosporales</taxon>
        <taxon>Micromonosporaceae</taxon>
        <taxon>Micromonospora</taxon>
    </lineage>
</organism>
<sequence>MERRAWVGTAGWERRLPDDEDDELTWLLFQQEDVLSVAQASRYFSRKAIRHRLATGRWRRVHRGVLVTHNGPLGDGHLRWIAVLATGSRAVLGGLTAARQWGLRRYGGTPVHLLLPAGLRADRPPPGVVVHRSRHLPDTDVLPVGQPPRTMPARSVVDAAQWARTDEEARAIVAAAFQQRLVGRDDLHRVLDRLPRARRYGLILRTADDAAGGSHSLAELDFLALVRRAGLPEPTRQKIRYDAAGRPRYLDVYFDRWRVHVEVDGGQHLDPRTAWSDMRRQNDLWIEGERVLRFPAWAVRNTPDDVIAQLRAALRAAGWPG</sequence>
<dbReference type="Pfam" id="PF04480">
    <property type="entry name" value="DUF559"/>
    <property type="match status" value="1"/>
</dbReference>
<proteinExistence type="predicted"/>
<protein>
    <submittedName>
        <fullName evidence="1">Uncharacterized protein DUF559</fullName>
    </submittedName>
</protein>
<evidence type="ECO:0000313" key="2">
    <source>
        <dbReference type="Proteomes" id="UP000319728"/>
    </source>
</evidence>
<reference evidence="1 2" key="1">
    <citation type="submission" date="2019-07" db="EMBL/GenBank/DDBJ databases">
        <title>R&amp;d 2014.</title>
        <authorList>
            <person name="Klenk H.-P."/>
        </authorList>
    </citation>
    <scope>NUCLEOTIDE SEQUENCE [LARGE SCALE GENOMIC DNA]</scope>
    <source>
        <strain evidence="1 2">DSM 43912</strain>
    </source>
</reference>
<dbReference type="InterPro" id="IPR007569">
    <property type="entry name" value="DUF559"/>
</dbReference>
<keyword evidence="2" id="KW-1185">Reference proteome</keyword>
<evidence type="ECO:0000313" key="1">
    <source>
        <dbReference type="EMBL" id="TWJ31668.1"/>
    </source>
</evidence>
<dbReference type="RefSeq" id="WP_145820601.1">
    <property type="nucleotide sequence ID" value="NZ_AP023438.1"/>
</dbReference>
<dbReference type="OrthoDB" id="3209715at2"/>
<gene>
    <name evidence="1" type="ORF">JD81_05228</name>
</gene>